<evidence type="ECO:0000313" key="1">
    <source>
        <dbReference type="EMBL" id="MBW32628.1"/>
    </source>
</evidence>
<reference evidence="1" key="1">
    <citation type="submission" date="2018-01" db="EMBL/GenBank/DDBJ databases">
        <title>An insight into the sialome of Amazonian anophelines.</title>
        <authorList>
            <person name="Ribeiro J.M."/>
            <person name="Scarpassa V."/>
            <person name="Calvo E."/>
        </authorList>
    </citation>
    <scope>NUCLEOTIDE SEQUENCE</scope>
    <source>
        <tissue evidence="1">Salivary glands</tissue>
    </source>
</reference>
<sequence>MALALLLGCPYLQAWSWFQNQRRMEWCTLWSRVPAGSAKSGQRLGCGGRRKSHKTRLHRLQLGRRF</sequence>
<dbReference type="EMBL" id="GGFM01011877">
    <property type="protein sequence ID" value="MBW32628.1"/>
    <property type="molecule type" value="Transcribed_RNA"/>
</dbReference>
<protein>
    <submittedName>
        <fullName evidence="1">Putative secreted peptide</fullName>
    </submittedName>
</protein>
<dbReference type="AlphaFoldDB" id="A0A2M3ZW52"/>
<accession>A0A2M3ZW52</accession>
<proteinExistence type="predicted"/>
<name>A0A2M3ZW52_9DIPT</name>
<organism evidence="1">
    <name type="scientific">Anopheles braziliensis</name>
    <dbReference type="NCBI Taxonomy" id="58242"/>
    <lineage>
        <taxon>Eukaryota</taxon>
        <taxon>Metazoa</taxon>
        <taxon>Ecdysozoa</taxon>
        <taxon>Arthropoda</taxon>
        <taxon>Hexapoda</taxon>
        <taxon>Insecta</taxon>
        <taxon>Pterygota</taxon>
        <taxon>Neoptera</taxon>
        <taxon>Endopterygota</taxon>
        <taxon>Diptera</taxon>
        <taxon>Nematocera</taxon>
        <taxon>Culicoidea</taxon>
        <taxon>Culicidae</taxon>
        <taxon>Anophelinae</taxon>
        <taxon>Anopheles</taxon>
    </lineage>
</organism>